<evidence type="ECO:0000259" key="5">
    <source>
        <dbReference type="Pfam" id="PF07971"/>
    </source>
</evidence>
<reference evidence="7 10" key="3">
    <citation type="submission" date="2018-07" db="EMBL/GenBank/DDBJ databases">
        <title>Leeuwenhoekiella genomics.</title>
        <authorList>
            <person name="Tahon G."/>
            <person name="Willems A."/>
        </authorList>
    </citation>
    <scope>NUCLEOTIDE SEQUENCE [LARGE SCALE GENOMIC DNA]</scope>
    <source>
        <strain evidence="7 10">LMG 24856</strain>
    </source>
</reference>
<dbReference type="STRING" id="573501.SAMN04487999_0575"/>
<accession>A0A1M5U7D0</accession>
<feature type="domain" description="Glycosyl hydrolase family 92 N-terminal" evidence="6">
    <location>
        <begin position="26"/>
        <end position="202"/>
    </location>
</feature>
<dbReference type="Proteomes" id="UP000184240">
    <property type="component" value="Unassembled WGS sequence"/>
</dbReference>
<keyword evidence="10" id="KW-1185">Reference proteome</keyword>
<evidence type="ECO:0000313" key="9">
    <source>
        <dbReference type="Proteomes" id="UP000184240"/>
    </source>
</evidence>
<evidence type="ECO:0000256" key="2">
    <source>
        <dbReference type="ARBA" id="ARBA00011245"/>
    </source>
</evidence>
<dbReference type="GO" id="GO:0006516">
    <property type="term" value="P:glycoprotein catabolic process"/>
    <property type="evidence" value="ECO:0007669"/>
    <property type="project" value="TreeGrafter"/>
</dbReference>
<keyword evidence="4" id="KW-0732">Signal</keyword>
<comment type="cofactor">
    <cofactor evidence="1">
        <name>Ca(2+)</name>
        <dbReference type="ChEBI" id="CHEBI:29108"/>
    </cofactor>
</comment>
<protein>
    <submittedName>
        <fullName evidence="7 8">Alpha-1,2-mannosidase</fullName>
    </submittedName>
</protein>
<dbReference type="Proteomes" id="UP000290037">
    <property type="component" value="Unassembled WGS sequence"/>
</dbReference>
<dbReference type="SUPFAM" id="SSF48208">
    <property type="entry name" value="Six-hairpin glycosidases"/>
    <property type="match status" value="1"/>
</dbReference>
<dbReference type="InterPro" id="IPR050883">
    <property type="entry name" value="PNGase"/>
</dbReference>
<dbReference type="InterPro" id="IPR012939">
    <property type="entry name" value="Glyco_hydro_92"/>
</dbReference>
<gene>
    <name evidence="7" type="ORF">DSM01_2999</name>
    <name evidence="8" type="ORF">SAMN04487999_0575</name>
</gene>
<dbReference type="OrthoDB" id="9804511at2"/>
<feature type="domain" description="Glycosyl hydrolase family 92" evidence="5">
    <location>
        <begin position="553"/>
        <end position="660"/>
    </location>
</feature>
<organism evidence="8 9">
    <name type="scientific">Leeuwenhoekiella palythoae</name>
    <dbReference type="NCBI Taxonomy" id="573501"/>
    <lineage>
        <taxon>Bacteria</taxon>
        <taxon>Pseudomonadati</taxon>
        <taxon>Bacteroidota</taxon>
        <taxon>Flavobacteriia</taxon>
        <taxon>Flavobacteriales</taxon>
        <taxon>Flavobacteriaceae</taxon>
        <taxon>Leeuwenhoekiella</taxon>
    </lineage>
</organism>
<proteinExistence type="predicted"/>
<dbReference type="PANTHER" id="PTHR12143:SF39">
    <property type="entry name" value="SECRETED PROTEIN"/>
    <property type="match status" value="1"/>
</dbReference>
<dbReference type="Gene3D" id="2.70.98.10">
    <property type="match status" value="1"/>
</dbReference>
<dbReference type="GO" id="GO:0005975">
    <property type="term" value="P:carbohydrate metabolic process"/>
    <property type="evidence" value="ECO:0007669"/>
    <property type="project" value="InterPro"/>
</dbReference>
<dbReference type="PANTHER" id="PTHR12143">
    <property type="entry name" value="PEPTIDE N-GLYCANASE PNGASE -RELATED"/>
    <property type="match status" value="1"/>
</dbReference>
<feature type="chain" id="PRO_5013246017" evidence="4">
    <location>
        <begin position="20"/>
        <end position="682"/>
    </location>
</feature>
<evidence type="ECO:0000259" key="6">
    <source>
        <dbReference type="Pfam" id="PF17678"/>
    </source>
</evidence>
<dbReference type="AlphaFoldDB" id="A0A1M5U7D0"/>
<reference evidence="9" key="1">
    <citation type="submission" date="2016-11" db="EMBL/GenBank/DDBJ databases">
        <authorList>
            <person name="Varghese N."/>
            <person name="Submissions S."/>
        </authorList>
    </citation>
    <scope>NUCLEOTIDE SEQUENCE [LARGE SCALE GENOMIC DNA]</scope>
    <source>
        <strain evidence="9">DSM 19859</strain>
    </source>
</reference>
<evidence type="ECO:0000256" key="3">
    <source>
        <dbReference type="ARBA" id="ARBA00022837"/>
    </source>
</evidence>
<reference evidence="8" key="2">
    <citation type="submission" date="2016-11" db="EMBL/GenBank/DDBJ databases">
        <authorList>
            <person name="Jaros S."/>
            <person name="Januszkiewicz K."/>
            <person name="Wedrychowicz H."/>
        </authorList>
    </citation>
    <scope>NUCLEOTIDE SEQUENCE [LARGE SCALE GENOMIC DNA]</scope>
    <source>
        <strain evidence="8">DSM 19859</strain>
    </source>
</reference>
<evidence type="ECO:0000256" key="4">
    <source>
        <dbReference type="SAM" id="SignalP"/>
    </source>
</evidence>
<dbReference type="GO" id="GO:0005829">
    <property type="term" value="C:cytosol"/>
    <property type="evidence" value="ECO:0007669"/>
    <property type="project" value="TreeGrafter"/>
</dbReference>
<sequence>MKKYIPLFLTLLLAFTSAAQQQLTDYVNVFLGTSGDHGQMSPSATTPFNMMNLGPQTNPHQHTGYEYYAKQFDGFTHTRMEGVGCTGSGGNLLIKPILNAEVETQLIKKTQDAVPGFYHVNFENGIDAKLTVAQNLGMHQYTFPNANSGLYIDLSFALSNRFVAETHEIRRNLISGFIDTKTTCHAGTYRVYYAIKLPEEAQIQNVGEHQLMVKGLGNTAEVQVGFSSVNEGYAKKRITSDDFETLKESASASWNAYLNTIEVFGETDRMELFYSLMYRTAQSPFLVSEEDGTFRATDGSVQNEEYKVYNGWAIWDNYREQLPLLSLIKPKTYQNITTSIANLYRFGKKNWATEHETSPTVRTEHAMVVLLDAYKKGYEVDFEAIKDSLLYEADHLDFGAPDKALESSYDLWAMSEILKATGDSRAGKTYLDKALDYKAYWDKDFKDLSKNDVDRMQARGLYQGTIWQYRWFVPWDVNGLQDLTGGAEAFEGQLDQFFEEFNYNHANQPDLQVPGLYNATRQPWKSQKLFREILLDTVVQTYFNDNSKGIDPYVGRIYQNKPKAYLRTMDDDAGTMSSWFVLHSMGLSVANVGSPVYYLTAPIFKEVNLNLATGKTFKISVKNYNKDHFYVKSATFNGKPLNRNWLTHEELTSGGDLIIETADTPNKDWGTQNTFITKVELN</sequence>
<dbReference type="InterPro" id="IPR041371">
    <property type="entry name" value="GH92_N"/>
</dbReference>
<dbReference type="Pfam" id="PF07971">
    <property type="entry name" value="Glyco_hydro_92"/>
    <property type="match status" value="2"/>
</dbReference>
<comment type="subunit">
    <text evidence="2">Monomer.</text>
</comment>
<dbReference type="EMBL" id="QOVN01000007">
    <property type="protein sequence ID" value="RXG27480.1"/>
    <property type="molecule type" value="Genomic_DNA"/>
</dbReference>
<feature type="domain" description="Glycosyl hydrolase family 92" evidence="5">
    <location>
        <begin position="235"/>
        <end position="550"/>
    </location>
</feature>
<evidence type="ECO:0000313" key="7">
    <source>
        <dbReference type="EMBL" id="RXG27480.1"/>
    </source>
</evidence>
<dbReference type="RefSeq" id="WP_072980130.1">
    <property type="nucleotide sequence ID" value="NZ_FQXT01000001.1"/>
</dbReference>
<evidence type="ECO:0000313" key="8">
    <source>
        <dbReference type="EMBL" id="SHH58801.1"/>
    </source>
</evidence>
<keyword evidence="3" id="KW-0106">Calcium</keyword>
<dbReference type="GO" id="GO:0030246">
    <property type="term" value="F:carbohydrate binding"/>
    <property type="evidence" value="ECO:0007669"/>
    <property type="project" value="InterPro"/>
</dbReference>
<dbReference type="Pfam" id="PF17678">
    <property type="entry name" value="Glyco_hydro_92N"/>
    <property type="match status" value="1"/>
</dbReference>
<feature type="signal peptide" evidence="4">
    <location>
        <begin position="1"/>
        <end position="19"/>
    </location>
</feature>
<evidence type="ECO:0000313" key="10">
    <source>
        <dbReference type="Proteomes" id="UP000290037"/>
    </source>
</evidence>
<dbReference type="EMBL" id="FQXT01000001">
    <property type="protein sequence ID" value="SHH58801.1"/>
    <property type="molecule type" value="Genomic_DNA"/>
</dbReference>
<dbReference type="GO" id="GO:0000224">
    <property type="term" value="F:peptide-N4-(N-acetyl-beta-glucosaminyl)asparagine amidase activity"/>
    <property type="evidence" value="ECO:0007669"/>
    <property type="project" value="TreeGrafter"/>
</dbReference>
<dbReference type="Gene3D" id="1.20.1050.60">
    <property type="entry name" value="alpha-1,2-mannosidase"/>
    <property type="match status" value="1"/>
</dbReference>
<name>A0A1M5U7D0_9FLAO</name>
<dbReference type="Gene3D" id="3.30.2080.10">
    <property type="entry name" value="GH92 mannosidase domain"/>
    <property type="match status" value="1"/>
</dbReference>
<dbReference type="InterPro" id="IPR008928">
    <property type="entry name" value="6-hairpin_glycosidase_sf"/>
</dbReference>
<evidence type="ECO:0000256" key="1">
    <source>
        <dbReference type="ARBA" id="ARBA00001913"/>
    </source>
</evidence>
<dbReference type="InterPro" id="IPR014718">
    <property type="entry name" value="GH-type_carb-bd"/>
</dbReference>